<dbReference type="InterPro" id="IPR001104">
    <property type="entry name" value="3-oxo-5_a-steroid_4-DH_C"/>
</dbReference>
<dbReference type="PANTHER" id="PTHR10556:SF28">
    <property type="entry name" value="VERY-LONG-CHAIN ENOYL-COA REDUCTASE"/>
    <property type="match status" value="1"/>
</dbReference>
<accession>A0A8H4EVJ8</accession>
<evidence type="ECO:0000256" key="2">
    <source>
        <dbReference type="ARBA" id="ARBA00007742"/>
    </source>
</evidence>
<keyword evidence="4 10" id="KW-0812">Transmembrane</keyword>
<keyword evidence="8" id="KW-0443">Lipid metabolism</keyword>
<evidence type="ECO:0000256" key="6">
    <source>
        <dbReference type="ARBA" id="ARBA00022989"/>
    </source>
</evidence>
<dbReference type="InterPro" id="IPR039357">
    <property type="entry name" value="SRD5A/TECR"/>
</dbReference>
<dbReference type="InterPro" id="IPR000626">
    <property type="entry name" value="Ubiquitin-like_dom"/>
</dbReference>
<protein>
    <submittedName>
        <fullName evidence="12">3-oxo-5-alpha-steroid 4-dehydrogenase-domain-containing protein</fullName>
    </submittedName>
</protein>
<feature type="domain" description="Ubiquitin-like" evidence="11">
    <location>
        <begin position="3"/>
        <end position="73"/>
    </location>
</feature>
<feature type="transmembrane region" description="Helical" evidence="10">
    <location>
        <begin position="254"/>
        <end position="273"/>
    </location>
</feature>
<dbReference type="SMART" id="SM00213">
    <property type="entry name" value="UBQ"/>
    <property type="match status" value="1"/>
</dbReference>
<evidence type="ECO:0000256" key="7">
    <source>
        <dbReference type="ARBA" id="ARBA00023002"/>
    </source>
</evidence>
<comment type="caution">
    <text evidence="12">The sequence shown here is derived from an EMBL/GenBank/DDBJ whole genome shotgun (WGS) entry which is preliminary data.</text>
</comment>
<keyword evidence="9 10" id="KW-0472">Membrane</keyword>
<dbReference type="GO" id="GO:0005789">
    <property type="term" value="C:endoplasmic reticulum membrane"/>
    <property type="evidence" value="ECO:0007669"/>
    <property type="project" value="UniProtKB-SubCell"/>
</dbReference>
<comment type="similarity">
    <text evidence="2">Belongs to the steroid 5-alpha reductase family.</text>
</comment>
<dbReference type="EMBL" id="WTPW01000012">
    <property type="protein sequence ID" value="KAF0560688.1"/>
    <property type="molecule type" value="Genomic_DNA"/>
</dbReference>
<dbReference type="InterPro" id="IPR029071">
    <property type="entry name" value="Ubiquitin-like_domsf"/>
</dbReference>
<keyword evidence="3" id="KW-0444">Lipid biosynthesis</keyword>
<dbReference type="Proteomes" id="UP000439903">
    <property type="component" value="Unassembled WGS sequence"/>
</dbReference>
<feature type="transmembrane region" description="Helical" evidence="10">
    <location>
        <begin position="188"/>
        <end position="207"/>
    </location>
</feature>
<dbReference type="PANTHER" id="PTHR10556">
    <property type="entry name" value="3-OXO-5-ALPHA-STEROID 4-DEHYDROGENASE"/>
    <property type="match status" value="1"/>
</dbReference>
<dbReference type="CDD" id="cd01801">
    <property type="entry name" value="Ubl_TECR_like"/>
    <property type="match status" value="1"/>
</dbReference>
<dbReference type="GO" id="GO:0042761">
    <property type="term" value="P:very long-chain fatty acid biosynthetic process"/>
    <property type="evidence" value="ECO:0007669"/>
    <property type="project" value="TreeGrafter"/>
</dbReference>
<keyword evidence="5" id="KW-0521">NADP</keyword>
<dbReference type="PROSITE" id="PS50053">
    <property type="entry name" value="UBIQUITIN_2"/>
    <property type="match status" value="1"/>
</dbReference>
<dbReference type="AlphaFoldDB" id="A0A8H4EVJ8"/>
<evidence type="ECO:0000256" key="3">
    <source>
        <dbReference type="ARBA" id="ARBA00022516"/>
    </source>
</evidence>
<sequence>MQITISLRGKSQKPPVTVDLPEDSTVDDLKKAIYKKIPKFYPDRQRLSYNEKTLQEGKPLKEYDITNGDNVVLKDLGPQISWKMVFLIEYLGPLLIHPIFYYFKSQIYGENFEHSQMQKFTFYMIMAHFGKREIETLFVHRFSHGTMPFMNVFKNSFHYHALSGINLAYWVYGPWNASGTLSSVREEWFIWTCVAVFVYAQISNFSTHITLRNLRPPGTRVRKIPYGYGFELVSCPNYFFETVAWISICALSQSLAAWFFIVVGFFQMYLWAIKKHKAYRKEFKDYPKNRKAIIPFMI</sequence>
<keyword evidence="6 10" id="KW-1133">Transmembrane helix</keyword>
<reference evidence="12 13" key="1">
    <citation type="journal article" date="2019" name="Environ. Microbiol.">
        <title>At the nexus of three kingdoms: the genome of the mycorrhizal fungus Gigaspora margarita provides insights into plant, endobacterial and fungal interactions.</title>
        <authorList>
            <person name="Venice F."/>
            <person name="Ghignone S."/>
            <person name="Salvioli di Fossalunga A."/>
            <person name="Amselem J."/>
            <person name="Novero M."/>
            <person name="Xianan X."/>
            <person name="Sedzielewska Toro K."/>
            <person name="Morin E."/>
            <person name="Lipzen A."/>
            <person name="Grigoriev I.V."/>
            <person name="Henrissat B."/>
            <person name="Martin F.M."/>
            <person name="Bonfante P."/>
        </authorList>
    </citation>
    <scope>NUCLEOTIDE SEQUENCE [LARGE SCALE GENOMIC DNA]</scope>
    <source>
        <strain evidence="12 13">BEG34</strain>
    </source>
</reference>
<dbReference type="Pfam" id="PF00240">
    <property type="entry name" value="ubiquitin"/>
    <property type="match status" value="1"/>
</dbReference>
<dbReference type="Gene3D" id="3.10.20.90">
    <property type="entry name" value="Phosphatidylinositol 3-kinase Catalytic Subunit, Chain A, domain 1"/>
    <property type="match status" value="1"/>
</dbReference>
<dbReference type="Gene3D" id="1.20.120.1630">
    <property type="match status" value="1"/>
</dbReference>
<dbReference type="Pfam" id="PF02544">
    <property type="entry name" value="Steroid_dh"/>
    <property type="match status" value="1"/>
</dbReference>
<dbReference type="OrthoDB" id="540503at2759"/>
<evidence type="ECO:0000256" key="1">
    <source>
        <dbReference type="ARBA" id="ARBA00004477"/>
    </source>
</evidence>
<proteinExistence type="inferred from homology"/>
<evidence type="ECO:0000313" key="13">
    <source>
        <dbReference type="Proteomes" id="UP000439903"/>
    </source>
</evidence>
<dbReference type="SUPFAM" id="SSF54236">
    <property type="entry name" value="Ubiquitin-like"/>
    <property type="match status" value="1"/>
</dbReference>
<organism evidence="12 13">
    <name type="scientific">Gigaspora margarita</name>
    <dbReference type="NCBI Taxonomy" id="4874"/>
    <lineage>
        <taxon>Eukaryota</taxon>
        <taxon>Fungi</taxon>
        <taxon>Fungi incertae sedis</taxon>
        <taxon>Mucoromycota</taxon>
        <taxon>Glomeromycotina</taxon>
        <taxon>Glomeromycetes</taxon>
        <taxon>Diversisporales</taxon>
        <taxon>Gigasporaceae</taxon>
        <taxon>Gigaspora</taxon>
    </lineage>
</organism>
<evidence type="ECO:0000256" key="9">
    <source>
        <dbReference type="ARBA" id="ARBA00023136"/>
    </source>
</evidence>
<evidence type="ECO:0000313" key="12">
    <source>
        <dbReference type="EMBL" id="KAF0560688.1"/>
    </source>
</evidence>
<dbReference type="GO" id="GO:0016627">
    <property type="term" value="F:oxidoreductase activity, acting on the CH-CH group of donors"/>
    <property type="evidence" value="ECO:0007669"/>
    <property type="project" value="InterPro"/>
</dbReference>
<keyword evidence="7" id="KW-0560">Oxidoreductase</keyword>
<evidence type="ECO:0000256" key="10">
    <source>
        <dbReference type="SAM" id="Phobius"/>
    </source>
</evidence>
<evidence type="ECO:0000256" key="4">
    <source>
        <dbReference type="ARBA" id="ARBA00022692"/>
    </source>
</evidence>
<feature type="transmembrane region" description="Helical" evidence="10">
    <location>
        <begin position="228"/>
        <end position="248"/>
    </location>
</feature>
<gene>
    <name evidence="12" type="ORF">F8M41_001271</name>
</gene>
<evidence type="ECO:0000256" key="8">
    <source>
        <dbReference type="ARBA" id="ARBA00023098"/>
    </source>
</evidence>
<keyword evidence="13" id="KW-1185">Reference proteome</keyword>
<name>A0A8H4EVJ8_GIGMA</name>
<evidence type="ECO:0000259" key="11">
    <source>
        <dbReference type="PROSITE" id="PS50053"/>
    </source>
</evidence>
<dbReference type="PROSITE" id="PS50244">
    <property type="entry name" value="S5A_REDUCTASE"/>
    <property type="match status" value="1"/>
</dbReference>
<evidence type="ECO:0000256" key="5">
    <source>
        <dbReference type="ARBA" id="ARBA00022857"/>
    </source>
</evidence>
<comment type="subcellular location">
    <subcellularLocation>
        <location evidence="1">Endoplasmic reticulum membrane</location>
        <topology evidence="1">Multi-pass membrane protein</topology>
    </subcellularLocation>
</comment>